<evidence type="ECO:0000256" key="2">
    <source>
        <dbReference type="ARBA" id="ARBA00022723"/>
    </source>
</evidence>
<evidence type="ECO:0000256" key="3">
    <source>
        <dbReference type="ARBA" id="ARBA00022833"/>
    </source>
</evidence>
<proteinExistence type="predicted"/>
<comment type="cofactor">
    <cofactor evidence="1">
        <name>Zn(2+)</name>
        <dbReference type="ChEBI" id="CHEBI:29105"/>
    </cofactor>
</comment>
<dbReference type="Proteomes" id="UP001597097">
    <property type="component" value="Unassembled WGS sequence"/>
</dbReference>
<organism evidence="5 6">
    <name type="scientific">Nonomuraea guangzhouensis</name>
    <dbReference type="NCBI Taxonomy" id="1291555"/>
    <lineage>
        <taxon>Bacteria</taxon>
        <taxon>Bacillati</taxon>
        <taxon>Actinomycetota</taxon>
        <taxon>Actinomycetes</taxon>
        <taxon>Streptosporangiales</taxon>
        <taxon>Streptosporangiaceae</taxon>
        <taxon>Nonomuraea</taxon>
    </lineage>
</organism>
<reference evidence="6" key="1">
    <citation type="journal article" date="2019" name="Int. J. Syst. Evol. Microbiol.">
        <title>The Global Catalogue of Microorganisms (GCM) 10K type strain sequencing project: providing services to taxonomists for standard genome sequencing and annotation.</title>
        <authorList>
            <consortium name="The Broad Institute Genomics Platform"/>
            <consortium name="The Broad Institute Genome Sequencing Center for Infectious Disease"/>
            <person name="Wu L."/>
            <person name="Ma J."/>
        </authorList>
    </citation>
    <scope>NUCLEOTIDE SEQUENCE [LARGE SCALE GENOMIC DNA]</scope>
    <source>
        <strain evidence="6">CGMCC 1.15399</strain>
    </source>
</reference>
<dbReference type="PANTHER" id="PTHR42813">
    <property type="entry name" value="ZINC-TYPE ALCOHOL DEHYDROGENASE-LIKE"/>
    <property type="match status" value="1"/>
</dbReference>
<keyword evidence="2" id="KW-0479">Metal-binding</keyword>
<evidence type="ECO:0000256" key="1">
    <source>
        <dbReference type="ARBA" id="ARBA00001947"/>
    </source>
</evidence>
<comment type="caution">
    <text evidence="5">The sequence shown here is derived from an EMBL/GenBank/DDBJ whole genome shotgun (WGS) entry which is preliminary data.</text>
</comment>
<name>A0ABW4G2S8_9ACTN</name>
<keyword evidence="3" id="KW-0862">Zinc</keyword>
<dbReference type="RefSeq" id="WP_219527865.1">
    <property type="nucleotide sequence ID" value="NZ_JAHKRM010000003.1"/>
</dbReference>
<evidence type="ECO:0000313" key="6">
    <source>
        <dbReference type="Proteomes" id="UP001597097"/>
    </source>
</evidence>
<sequence length="329" mass="35191">MYELRFERSGRLAWHETEEPRLREPDDAIVRPFIAGRCDGDTVPIHRPVSRPMQAGLALGLIDPIVASIVGPVPFKGPFAIGHECVAEIVETGPAVTSVTVGQRVIVPWAISCGTCPRCLRGLTAKCARATGTLAAYGFGPSCGPWGGMVADRVRVPYANHLLVPVPDGVPALRVAAAGDNLAAAHGASFVDYVDRSSHRRELAASFGARTPTRPEGEYDVAVEATSMASGVRMAMRALAPGGICTAVGYYLATGTRVPLMRMYATDATLHLGVSHSRAILPELLDFVHRTDFPAERVTTLTAEWDQAPQAYGARTTKVVLRRDPLDGD</sequence>
<evidence type="ECO:0000313" key="5">
    <source>
        <dbReference type="EMBL" id="MFD1536919.1"/>
    </source>
</evidence>
<protein>
    <submittedName>
        <fullName evidence="5">Alcohol dehydrogenase catalytic domain-containing protein</fullName>
    </submittedName>
</protein>
<feature type="domain" description="Alcohol dehydrogenase-like N-terminal" evidence="4">
    <location>
        <begin position="75"/>
        <end position="168"/>
    </location>
</feature>
<accession>A0ABW4G2S8</accession>
<keyword evidence="6" id="KW-1185">Reference proteome</keyword>
<dbReference type="EMBL" id="JBHUCM010000007">
    <property type="protein sequence ID" value="MFD1536919.1"/>
    <property type="molecule type" value="Genomic_DNA"/>
</dbReference>
<dbReference type="InterPro" id="IPR013154">
    <property type="entry name" value="ADH-like_N"/>
</dbReference>
<evidence type="ECO:0000259" key="4">
    <source>
        <dbReference type="Pfam" id="PF08240"/>
    </source>
</evidence>
<dbReference type="Pfam" id="PF08240">
    <property type="entry name" value="ADH_N"/>
    <property type="match status" value="1"/>
</dbReference>
<dbReference type="PANTHER" id="PTHR42813:SF7">
    <property type="entry name" value="ALCOHOL DEHYDROGENASE (ZN-DEPENDENT)-RELATED"/>
    <property type="match status" value="1"/>
</dbReference>
<gene>
    <name evidence="5" type="ORF">ACFSJ0_07735</name>
</gene>